<dbReference type="SUPFAM" id="SSF56935">
    <property type="entry name" value="Porins"/>
    <property type="match status" value="1"/>
</dbReference>
<dbReference type="EMBL" id="UINC01001034">
    <property type="protein sequence ID" value="SUZ68215.1"/>
    <property type="molecule type" value="Genomic_DNA"/>
</dbReference>
<dbReference type="Gene3D" id="2.40.160.60">
    <property type="entry name" value="Outer membrane protein transport protein (OMPP1/FadL/TodX)"/>
    <property type="match status" value="1"/>
</dbReference>
<protein>
    <recommendedName>
        <fullName evidence="2">PorV/PorQ family protein</fullName>
    </recommendedName>
</protein>
<dbReference type="NCBIfam" id="NF033709">
    <property type="entry name" value="PorV_fam"/>
    <property type="match status" value="1"/>
</dbReference>
<dbReference type="AlphaFoldDB" id="A0A381PMI0"/>
<evidence type="ECO:0008006" key="2">
    <source>
        <dbReference type="Google" id="ProtNLM"/>
    </source>
</evidence>
<reference evidence="1" key="1">
    <citation type="submission" date="2018-05" db="EMBL/GenBank/DDBJ databases">
        <authorList>
            <person name="Lanie J.A."/>
            <person name="Ng W.-L."/>
            <person name="Kazmierczak K.M."/>
            <person name="Andrzejewski T.M."/>
            <person name="Davidsen T.M."/>
            <person name="Wayne K.J."/>
            <person name="Tettelin H."/>
            <person name="Glass J.I."/>
            <person name="Rusch D."/>
            <person name="Podicherti R."/>
            <person name="Tsui H.-C.T."/>
            <person name="Winkler M.E."/>
        </authorList>
    </citation>
    <scope>NUCLEOTIDE SEQUENCE</scope>
</reference>
<organism evidence="1">
    <name type="scientific">marine metagenome</name>
    <dbReference type="NCBI Taxonomy" id="408172"/>
    <lineage>
        <taxon>unclassified sequences</taxon>
        <taxon>metagenomes</taxon>
        <taxon>ecological metagenomes</taxon>
    </lineage>
</organism>
<evidence type="ECO:0000313" key="1">
    <source>
        <dbReference type="EMBL" id="SUZ68215.1"/>
    </source>
</evidence>
<proteinExistence type="predicted"/>
<name>A0A381PMI0_9ZZZZ</name>
<sequence length="349" mass="36402">MKNTFKIFLGCAVLASSLTAGTVRSQGTAGAAQLLIPVGAETIALSGANAASVTGVDALWSNVAGLAHHSSGFQGTVSTMSYIADIDVTHAGMIVSMGESGTFGMTIKALDFGEIPRTSAIAPEGDGQTFSPSFFTATAGFARAFSDRVNVGVAVKVISETIEETSATGAAFDVGVQYRFPTQPLTFGVTMKNVGSRMHYDGINLDQNLQPEGAASGASNETFRVVADNFALPTSLNISANYTLLNNLDVSANFTNHSYQTNTLGIGAKYTMGSAWVGAGTVLSLGDDEQPADVTDADWEEMSGTLWGMSVGAGVVVPVGDYSMHISYAMRSANEYFDDHSVIQVSLDF</sequence>
<gene>
    <name evidence="1" type="ORF">METZ01_LOCUS21069</name>
</gene>
<accession>A0A381PMI0</accession>